<dbReference type="EMBL" id="JACHDB010000001">
    <property type="protein sequence ID" value="MBB5430115.1"/>
    <property type="molecule type" value="Genomic_DNA"/>
</dbReference>
<sequence length="283" mass="30485">MSQPYAFSLIEVLRCEPVTPLMARVTFGGEDLRNFTSVAPDQQVKLFFPREGQGAPSVPPMPEDGDVGRWHAAYLAMPDDVRPWMRSYTIRAHRPEANEIDIDFVLHGDGGPASRWAGAARPGDVLGMLGPAAARYREPTSAEDWWLLVGDETALPAIGALVEALPEGTRAQVFAEVRDAAEEQPIARPGVDVAWIHRGSVPPGRGTGLVDAVRGARLPSGAGFAWVAGEASMVRAVRRCLVDEHALPKSAVAFTGYWRLSATQDAPPTEEDLADAAEQLAET</sequence>
<gene>
    <name evidence="3" type="ORF">HDA36_000199</name>
</gene>
<evidence type="ECO:0000313" key="4">
    <source>
        <dbReference type="Proteomes" id="UP000572635"/>
    </source>
</evidence>
<dbReference type="PANTHER" id="PTHR30157:SF0">
    <property type="entry name" value="NADPH-DEPENDENT FERRIC-CHELATE REDUCTASE"/>
    <property type="match status" value="1"/>
</dbReference>
<dbReference type="CDD" id="cd06193">
    <property type="entry name" value="siderophore_interacting"/>
    <property type="match status" value="1"/>
</dbReference>
<keyword evidence="4" id="KW-1185">Reference proteome</keyword>
<feature type="region of interest" description="Disordered" evidence="1">
    <location>
        <begin position="264"/>
        <end position="283"/>
    </location>
</feature>
<organism evidence="3 4">
    <name type="scientific">Nocardiopsis composta</name>
    <dbReference type="NCBI Taxonomy" id="157465"/>
    <lineage>
        <taxon>Bacteria</taxon>
        <taxon>Bacillati</taxon>
        <taxon>Actinomycetota</taxon>
        <taxon>Actinomycetes</taxon>
        <taxon>Streptosporangiales</taxon>
        <taxon>Nocardiopsidaceae</taxon>
        <taxon>Nocardiopsis</taxon>
    </lineage>
</organism>
<dbReference type="RefSeq" id="WP_184387746.1">
    <property type="nucleotide sequence ID" value="NZ_BAAAJD010000024.1"/>
</dbReference>
<dbReference type="AlphaFoldDB" id="A0A7W8QH19"/>
<dbReference type="InterPro" id="IPR013113">
    <property type="entry name" value="SIP_FAD-bd"/>
</dbReference>
<feature type="domain" description="FAD-binding FR-type" evidence="2">
    <location>
        <begin position="5"/>
        <end position="138"/>
    </location>
</feature>
<dbReference type="Gene3D" id="3.40.50.80">
    <property type="entry name" value="Nucleotide-binding domain of ferredoxin-NADP reductase (FNR) module"/>
    <property type="match status" value="1"/>
</dbReference>
<dbReference type="GO" id="GO:0016491">
    <property type="term" value="F:oxidoreductase activity"/>
    <property type="evidence" value="ECO:0007669"/>
    <property type="project" value="InterPro"/>
</dbReference>
<evidence type="ECO:0000313" key="3">
    <source>
        <dbReference type="EMBL" id="MBB5430115.1"/>
    </source>
</evidence>
<dbReference type="Pfam" id="PF04954">
    <property type="entry name" value="SIP"/>
    <property type="match status" value="1"/>
</dbReference>
<evidence type="ECO:0000256" key="1">
    <source>
        <dbReference type="SAM" id="MobiDB-lite"/>
    </source>
</evidence>
<dbReference type="InterPro" id="IPR039374">
    <property type="entry name" value="SIP_fam"/>
</dbReference>
<name>A0A7W8QH19_9ACTN</name>
<dbReference type="InterPro" id="IPR017927">
    <property type="entry name" value="FAD-bd_FR_type"/>
</dbReference>
<dbReference type="Gene3D" id="2.40.30.10">
    <property type="entry name" value="Translation factors"/>
    <property type="match status" value="1"/>
</dbReference>
<dbReference type="Pfam" id="PF08021">
    <property type="entry name" value="FAD_binding_9"/>
    <property type="match status" value="1"/>
</dbReference>
<reference evidence="3 4" key="1">
    <citation type="submission" date="2020-08" db="EMBL/GenBank/DDBJ databases">
        <title>Sequencing the genomes of 1000 actinobacteria strains.</title>
        <authorList>
            <person name="Klenk H.-P."/>
        </authorList>
    </citation>
    <scope>NUCLEOTIDE SEQUENCE [LARGE SCALE GENOMIC DNA]</scope>
    <source>
        <strain evidence="3 4">DSM 44551</strain>
    </source>
</reference>
<dbReference type="Proteomes" id="UP000572635">
    <property type="component" value="Unassembled WGS sequence"/>
</dbReference>
<accession>A0A7W8QH19</accession>
<dbReference type="SUPFAM" id="SSF63380">
    <property type="entry name" value="Riboflavin synthase domain-like"/>
    <property type="match status" value="1"/>
</dbReference>
<dbReference type="InterPro" id="IPR039261">
    <property type="entry name" value="FNR_nucleotide-bd"/>
</dbReference>
<dbReference type="InterPro" id="IPR007037">
    <property type="entry name" value="SIP_rossman_dom"/>
</dbReference>
<dbReference type="PROSITE" id="PS51384">
    <property type="entry name" value="FAD_FR"/>
    <property type="match status" value="1"/>
</dbReference>
<dbReference type="InterPro" id="IPR017938">
    <property type="entry name" value="Riboflavin_synthase-like_b-brl"/>
</dbReference>
<evidence type="ECO:0000259" key="2">
    <source>
        <dbReference type="PROSITE" id="PS51384"/>
    </source>
</evidence>
<protein>
    <submittedName>
        <fullName evidence="3">NADPH-dependent ferric siderophore reductase</fullName>
    </submittedName>
</protein>
<comment type="caution">
    <text evidence="3">The sequence shown here is derived from an EMBL/GenBank/DDBJ whole genome shotgun (WGS) entry which is preliminary data.</text>
</comment>
<proteinExistence type="predicted"/>
<dbReference type="PANTHER" id="PTHR30157">
    <property type="entry name" value="FERRIC REDUCTASE, NADPH-DEPENDENT"/>
    <property type="match status" value="1"/>
</dbReference>